<evidence type="ECO:0000313" key="5">
    <source>
        <dbReference type="Proteomes" id="UP001498398"/>
    </source>
</evidence>
<dbReference type="InterPro" id="IPR051414">
    <property type="entry name" value="Adenylate-forming_Reductase"/>
</dbReference>
<evidence type="ECO:0000259" key="3">
    <source>
        <dbReference type="Pfam" id="PF07993"/>
    </source>
</evidence>
<keyword evidence="2" id="KW-0597">Phosphoprotein</keyword>
<evidence type="ECO:0000313" key="4">
    <source>
        <dbReference type="EMBL" id="KAK7466462.1"/>
    </source>
</evidence>
<reference evidence="4 5" key="1">
    <citation type="submission" date="2024-01" db="EMBL/GenBank/DDBJ databases">
        <title>A draft genome for the cacao thread blight pathogen Marasmiellus scandens.</title>
        <authorList>
            <person name="Baruah I.K."/>
            <person name="Leung J."/>
            <person name="Bukari Y."/>
            <person name="Amoako-Attah I."/>
            <person name="Meinhardt L.W."/>
            <person name="Bailey B.A."/>
            <person name="Cohen S.P."/>
        </authorList>
    </citation>
    <scope>NUCLEOTIDE SEQUENCE [LARGE SCALE GENOMIC DNA]</scope>
    <source>
        <strain evidence="4 5">GH-19</strain>
    </source>
</reference>
<dbReference type="PANTHER" id="PTHR43439">
    <property type="entry name" value="PHENYLACETATE-COENZYME A LIGASE"/>
    <property type="match status" value="1"/>
</dbReference>
<dbReference type="PANTHER" id="PTHR43439:SF2">
    <property type="entry name" value="ENZYME, PUTATIVE (JCVI)-RELATED"/>
    <property type="match status" value="1"/>
</dbReference>
<evidence type="ECO:0000256" key="2">
    <source>
        <dbReference type="ARBA" id="ARBA00022553"/>
    </source>
</evidence>
<dbReference type="InterPro" id="IPR036291">
    <property type="entry name" value="NAD(P)-bd_dom_sf"/>
</dbReference>
<gene>
    <name evidence="4" type="ORF">VKT23_005183</name>
</gene>
<proteinExistence type="predicted"/>
<accession>A0ABR1JV96</accession>
<protein>
    <recommendedName>
        <fullName evidence="3">Thioester reductase (TE) domain-containing protein</fullName>
    </recommendedName>
</protein>
<keyword evidence="1" id="KW-0596">Phosphopantetheine</keyword>
<dbReference type="SUPFAM" id="SSF51735">
    <property type="entry name" value="NAD(P)-binding Rossmann-fold domains"/>
    <property type="match status" value="1"/>
</dbReference>
<dbReference type="Gene3D" id="3.40.50.720">
    <property type="entry name" value="NAD(P)-binding Rossmann-like Domain"/>
    <property type="match status" value="1"/>
</dbReference>
<dbReference type="EMBL" id="JBANRG010000005">
    <property type="protein sequence ID" value="KAK7466462.1"/>
    <property type="molecule type" value="Genomic_DNA"/>
</dbReference>
<comment type="caution">
    <text evidence="4">The sequence shown here is derived from an EMBL/GenBank/DDBJ whole genome shotgun (WGS) entry which is preliminary data.</text>
</comment>
<dbReference type="Proteomes" id="UP001498398">
    <property type="component" value="Unassembled WGS sequence"/>
</dbReference>
<evidence type="ECO:0000256" key="1">
    <source>
        <dbReference type="ARBA" id="ARBA00022450"/>
    </source>
</evidence>
<dbReference type="Pfam" id="PF23562">
    <property type="entry name" value="AMP-binding_C_3"/>
    <property type="match status" value="1"/>
</dbReference>
<feature type="domain" description="Thioester reductase (TE)" evidence="3">
    <location>
        <begin position="239"/>
        <end position="476"/>
    </location>
</feature>
<dbReference type="Pfam" id="PF07993">
    <property type="entry name" value="NAD_binding_4"/>
    <property type="match status" value="1"/>
</dbReference>
<dbReference type="InterPro" id="IPR013120">
    <property type="entry name" value="FAR_NAD-bd"/>
</dbReference>
<keyword evidence="5" id="KW-1185">Reference proteome</keyword>
<organism evidence="4 5">
    <name type="scientific">Marasmiellus scandens</name>
    <dbReference type="NCBI Taxonomy" id="2682957"/>
    <lineage>
        <taxon>Eukaryota</taxon>
        <taxon>Fungi</taxon>
        <taxon>Dikarya</taxon>
        <taxon>Basidiomycota</taxon>
        <taxon>Agaricomycotina</taxon>
        <taxon>Agaricomycetes</taxon>
        <taxon>Agaricomycetidae</taxon>
        <taxon>Agaricales</taxon>
        <taxon>Marasmiineae</taxon>
        <taxon>Omphalotaceae</taxon>
        <taxon>Marasmiellus</taxon>
    </lineage>
</organism>
<sequence>MFGRSKFHAGIIITPSPSHVFDPQDDMKLAEYRALIWPTVEKANEFAPAHSRIFKEMILVVKPNKPFEMTPKGTPRRNAVLRDYSEEIAAAYSAFDESSQIQFAPPKGWSVEECTSWALAAIKSILTNIEIRNDDDIFQKGCDSLQVTWIKNTVLHALKSNDKVNVRALPHNFVYTYPTAKQLGAYMSNLAEGKSLDRMDTTSRVRQMRTLSQKYSANFPIRESATNGVRAGVRGVVLVTGTTGYLGSHLLAQLLQSDSFTKVYALNRPSSSSLVTRQQTSFAKCGLDTGLLEMSKLVLLEGDLNKKLLGLSEEVYDTIQKELTLIIHNAWKVDFNVSLSSLEPHLQGTRNIVDLALEGRGAVPRIIFISSIAVFNNWSNDTLGPEGYLTDAKSAAGSGYSESKWCAETILNQASLQTPLKPVIVRVGQLSGGSNGEWNTSEWFPALVRSSQTLKKLPSLAGLASWLPIDAAARAIIELQDSEFQYVNLVNPNPTAAPVIFKTVASLIGAELVSYAEWVAALNKSSTDTSDLTKNPSLALLEFFQPRTGFADKAGVELFGAASLSSRHAVEGSEALRNSSQLSSKDAERWVGYWRKIGFLDN</sequence>
<name>A0ABR1JV96_9AGAR</name>